<sequence length="151" mass="17865">MRIQSKFQEISFELETYINDYVCNECSTELQNQLESPSKQIKLQNVLRTIEANMRRVTNSKLIELEEKLENVFEIDEKKDIVIQWKQNKSTQLKELYGRLIPNADKRLLLLANETKFRLSQDDQIADFETKAYNMAKNWLVSLEADFPNKT</sequence>
<dbReference type="Proteomes" id="UP000683360">
    <property type="component" value="Unassembled WGS sequence"/>
</dbReference>
<dbReference type="AlphaFoldDB" id="A0A8S3V1D9"/>
<dbReference type="EMBL" id="CAJPWZ010003048">
    <property type="protein sequence ID" value="CAG2250327.1"/>
    <property type="molecule type" value="Genomic_DNA"/>
</dbReference>
<protein>
    <submittedName>
        <fullName evidence="1">Uncharacterized protein</fullName>
    </submittedName>
</protein>
<proteinExistence type="predicted"/>
<keyword evidence="2" id="KW-1185">Reference proteome</keyword>
<name>A0A8S3V1D9_MYTED</name>
<accession>A0A8S3V1D9</accession>
<evidence type="ECO:0000313" key="2">
    <source>
        <dbReference type="Proteomes" id="UP000683360"/>
    </source>
</evidence>
<organism evidence="1 2">
    <name type="scientific">Mytilus edulis</name>
    <name type="common">Blue mussel</name>
    <dbReference type="NCBI Taxonomy" id="6550"/>
    <lineage>
        <taxon>Eukaryota</taxon>
        <taxon>Metazoa</taxon>
        <taxon>Spiralia</taxon>
        <taxon>Lophotrochozoa</taxon>
        <taxon>Mollusca</taxon>
        <taxon>Bivalvia</taxon>
        <taxon>Autobranchia</taxon>
        <taxon>Pteriomorphia</taxon>
        <taxon>Mytilida</taxon>
        <taxon>Mytiloidea</taxon>
        <taxon>Mytilidae</taxon>
        <taxon>Mytilinae</taxon>
        <taxon>Mytilus</taxon>
    </lineage>
</organism>
<comment type="caution">
    <text evidence="1">The sequence shown here is derived from an EMBL/GenBank/DDBJ whole genome shotgun (WGS) entry which is preliminary data.</text>
</comment>
<evidence type="ECO:0000313" key="1">
    <source>
        <dbReference type="EMBL" id="CAG2250327.1"/>
    </source>
</evidence>
<reference evidence="1" key="1">
    <citation type="submission" date="2021-03" db="EMBL/GenBank/DDBJ databases">
        <authorList>
            <person name="Bekaert M."/>
        </authorList>
    </citation>
    <scope>NUCLEOTIDE SEQUENCE</scope>
</reference>
<gene>
    <name evidence="1" type="ORF">MEDL_62062</name>
</gene>